<feature type="binding site" evidence="9">
    <location>
        <position position="231"/>
    </location>
    <ligand>
        <name>Mg(2+)</name>
        <dbReference type="ChEBI" id="CHEBI:18420"/>
    </ligand>
</feature>
<dbReference type="RefSeq" id="WP_004589712.1">
    <property type="nucleotide sequence ID" value="NZ_APMM01000001.1"/>
</dbReference>
<comment type="cofactor">
    <cofactor evidence="9">
        <name>Mg(2+)</name>
        <dbReference type="ChEBI" id="CHEBI:18420"/>
    </cofactor>
    <text evidence="9">Binds 1 Mg(2+) ion per subunit.</text>
</comment>
<dbReference type="InterPro" id="IPR016055">
    <property type="entry name" value="A-D-PHexomutase_a/b/a-I/II/III"/>
</dbReference>
<evidence type="ECO:0000259" key="11">
    <source>
        <dbReference type="Pfam" id="PF00408"/>
    </source>
</evidence>
<dbReference type="HAMAP" id="MF_01554_A">
    <property type="entry name" value="GlmM_A"/>
    <property type="match status" value="1"/>
</dbReference>
<evidence type="ECO:0000256" key="4">
    <source>
        <dbReference type="ARBA" id="ARBA00022842"/>
    </source>
</evidence>
<evidence type="ECO:0000256" key="9">
    <source>
        <dbReference type="HAMAP-Rule" id="MF_01554"/>
    </source>
</evidence>
<dbReference type="FunFam" id="3.40.120.10:FF:000002">
    <property type="entry name" value="Phosphoglucosamine mutase"/>
    <property type="match status" value="1"/>
</dbReference>
<dbReference type="FunFam" id="3.30.310.50:FF:000009">
    <property type="entry name" value="Probable phosphoglucosamine mutase"/>
    <property type="match status" value="1"/>
</dbReference>
<keyword evidence="2 9" id="KW-0597">Phosphoprotein</keyword>
<evidence type="ECO:0000313" key="16">
    <source>
        <dbReference type="Proteomes" id="UP000053695"/>
    </source>
</evidence>
<evidence type="ECO:0000256" key="5">
    <source>
        <dbReference type="ARBA" id="ARBA00023235"/>
    </source>
</evidence>
<dbReference type="Pfam" id="PF02880">
    <property type="entry name" value="PGM_PMM_III"/>
    <property type="match status" value="1"/>
</dbReference>
<dbReference type="SUPFAM" id="SSF53738">
    <property type="entry name" value="Phosphoglucomutase, first 3 domains"/>
    <property type="match status" value="3"/>
</dbReference>
<evidence type="ECO:0000259" key="12">
    <source>
        <dbReference type="Pfam" id="PF02878"/>
    </source>
</evidence>
<protein>
    <recommendedName>
        <fullName evidence="8 9">Phosphoglucosamine mutase</fullName>
        <ecNumber evidence="7 9">5.4.2.10</ecNumber>
    </recommendedName>
</protein>
<evidence type="ECO:0000313" key="15">
    <source>
        <dbReference type="EMBL" id="ENN96806.1"/>
    </source>
</evidence>
<dbReference type="Gene3D" id="3.30.310.50">
    <property type="entry name" value="Alpha-D-phosphohexomutase, C-terminal domain"/>
    <property type="match status" value="1"/>
</dbReference>
<dbReference type="Pfam" id="PF02879">
    <property type="entry name" value="PGM_PMM_II"/>
    <property type="match status" value="1"/>
</dbReference>
<keyword evidence="16" id="KW-1185">Reference proteome</keyword>
<dbReference type="GO" id="GO:0008966">
    <property type="term" value="F:phosphoglucosamine mutase activity"/>
    <property type="evidence" value="ECO:0007669"/>
    <property type="project" value="UniProtKB-UniRule"/>
</dbReference>
<comment type="PTM">
    <text evidence="9">Activated by phosphorylation.</text>
</comment>
<evidence type="ECO:0000259" key="13">
    <source>
        <dbReference type="Pfam" id="PF02879"/>
    </source>
</evidence>
<comment type="function">
    <text evidence="9">Catalyzes the conversion of glucosamine-6-phosphate to glucosamine-1-phosphate.</text>
</comment>
<dbReference type="PANTHER" id="PTHR43771:SF1">
    <property type="entry name" value="PHOSPHOMANNOMUTASE"/>
    <property type="match status" value="1"/>
</dbReference>
<name>N6VUD0_9EURY</name>
<dbReference type="InterPro" id="IPR023666">
    <property type="entry name" value="GlmM_arc"/>
</dbReference>
<comment type="similarity">
    <text evidence="1 9 10">Belongs to the phosphohexose mutase family.</text>
</comment>
<keyword evidence="4 9" id="KW-0460">Magnesium</keyword>
<dbReference type="EC" id="5.4.2.10" evidence="7 9"/>
<comment type="catalytic activity">
    <reaction evidence="6 9">
        <text>alpha-D-glucosamine 1-phosphate = D-glucosamine 6-phosphate</text>
        <dbReference type="Rhea" id="RHEA:23424"/>
        <dbReference type="ChEBI" id="CHEBI:58516"/>
        <dbReference type="ChEBI" id="CHEBI:58725"/>
        <dbReference type="EC" id="5.4.2.10"/>
    </reaction>
</comment>
<feature type="domain" description="Alpha-D-phosphohexomutase alpha/beta/alpha" evidence="12">
    <location>
        <begin position="2"/>
        <end position="123"/>
    </location>
</feature>
<dbReference type="InterPro" id="IPR005846">
    <property type="entry name" value="A-D-PHexomutase_a/b/a-III"/>
</dbReference>
<dbReference type="PATRIC" id="fig|1069083.5.peg.23"/>
<dbReference type="InterPro" id="IPR016066">
    <property type="entry name" value="A-D-PHexomutase_CS"/>
</dbReference>
<dbReference type="InterPro" id="IPR005843">
    <property type="entry name" value="A-D-PHexomutase_C"/>
</dbReference>
<dbReference type="EMBL" id="APMM01000001">
    <property type="protein sequence ID" value="ENN96806.1"/>
    <property type="molecule type" value="Genomic_DNA"/>
</dbReference>
<dbReference type="GO" id="GO:0005975">
    <property type="term" value="P:carbohydrate metabolic process"/>
    <property type="evidence" value="ECO:0007669"/>
    <property type="project" value="InterPro"/>
</dbReference>
<evidence type="ECO:0000256" key="2">
    <source>
        <dbReference type="ARBA" id="ARBA00022553"/>
    </source>
</evidence>
<feature type="active site" description="Phosphoserine intermediate" evidence="9">
    <location>
        <position position="89"/>
    </location>
</feature>
<keyword evidence="5 9" id="KW-0413">Isomerase</keyword>
<feature type="binding site" evidence="9">
    <location>
        <position position="229"/>
    </location>
    <ligand>
        <name>Mg(2+)</name>
        <dbReference type="ChEBI" id="CHEBI:18420"/>
    </ligand>
</feature>
<dbReference type="Gene3D" id="3.40.120.10">
    <property type="entry name" value="Alpha-D-Glucose-1,6-Bisphosphate, subunit A, domain 3"/>
    <property type="match status" value="3"/>
</dbReference>
<dbReference type="Pfam" id="PF00408">
    <property type="entry name" value="PGM_PMM_IV"/>
    <property type="match status" value="1"/>
</dbReference>
<evidence type="ECO:0000256" key="1">
    <source>
        <dbReference type="ARBA" id="ARBA00010231"/>
    </source>
</evidence>
<sequence length="441" mass="49344">MKLFGTSGIRMRNLSPKIAYKVGSALVSLGYEDIVIAKDTRTTGKLIESAIIAGILNSGGEVTKIGIAPTPVLGFNSREYDAGVMITASHNPPEYNGIKMFNKNGVAFNKYEEEKIERVIFDNNLKYVNWNEVGEVFDDSKAIKRYRDFILNNVDLEKSYNVVVDCANGAGCLVSPYLLADLNCKVISLNSHIDGRFSGRLPEPDEKNLKETMKVVEALGYIGIAHDGDADRAVIIDEKGRLADFDKILALFCNYIVEKTKTKKIVTTIDASMIIDEILDGKAEVIRTKVGDVFVAEKMLEEGAVFGGEPSGTWIHGDIHLTPDGILTGLRVLEMLDYYDEKLYKLLDRLPSYFNIREKLPCKEEDKVKVINYIIEKGEEVFKTKPETVDGVRFNLEDGWILIRPSGTEEFIRIRVEAKSREKAEELLDKGVKLVKEALKV</sequence>
<dbReference type="InterPro" id="IPR036900">
    <property type="entry name" value="A-D-PHexomutase_C_sf"/>
</dbReference>
<evidence type="ECO:0000256" key="7">
    <source>
        <dbReference type="ARBA" id="ARBA00066330"/>
    </source>
</evidence>
<feature type="binding site" evidence="9">
    <location>
        <position position="227"/>
    </location>
    <ligand>
        <name>Mg(2+)</name>
        <dbReference type="ChEBI" id="CHEBI:18420"/>
    </ligand>
</feature>
<dbReference type="OrthoDB" id="10363at2157"/>
<dbReference type="Pfam" id="PF02878">
    <property type="entry name" value="PGM_PMM_I"/>
    <property type="match status" value="1"/>
</dbReference>
<organism evidence="15 16">
    <name type="scientific">Methanocaldococcus villosus KIN24-T80</name>
    <dbReference type="NCBI Taxonomy" id="1069083"/>
    <lineage>
        <taxon>Archaea</taxon>
        <taxon>Methanobacteriati</taxon>
        <taxon>Methanobacteriota</taxon>
        <taxon>Methanomada group</taxon>
        <taxon>Methanococci</taxon>
        <taxon>Methanococcales</taxon>
        <taxon>Methanocaldococcaceae</taxon>
        <taxon>Methanocaldococcus</taxon>
    </lineage>
</organism>
<dbReference type="STRING" id="1069083.GCA_000371805_01145"/>
<dbReference type="GO" id="GO:0000287">
    <property type="term" value="F:magnesium ion binding"/>
    <property type="evidence" value="ECO:0007669"/>
    <property type="project" value="UniProtKB-UniRule"/>
</dbReference>
<dbReference type="PANTHER" id="PTHR43771">
    <property type="entry name" value="PHOSPHOMANNOMUTASE"/>
    <property type="match status" value="1"/>
</dbReference>
<feature type="domain" description="Alpha-D-phosphohexomutase alpha/beta/alpha" evidence="14">
    <location>
        <begin position="246"/>
        <end position="351"/>
    </location>
</feature>
<dbReference type="CDD" id="cd03087">
    <property type="entry name" value="PGM_like1"/>
    <property type="match status" value="1"/>
</dbReference>
<feature type="domain" description="Alpha-D-phosphohexomutase C-terminal" evidence="11">
    <location>
        <begin position="360"/>
        <end position="429"/>
    </location>
</feature>
<accession>N6VUD0</accession>
<evidence type="ECO:0000256" key="8">
    <source>
        <dbReference type="ARBA" id="ARBA00068193"/>
    </source>
</evidence>
<feature type="modified residue" description="Phosphoserine" evidence="9">
    <location>
        <position position="89"/>
    </location>
</feature>
<dbReference type="InterPro" id="IPR005845">
    <property type="entry name" value="A-D-PHexomutase_a/b/a-II"/>
</dbReference>
<dbReference type="InterPro" id="IPR005841">
    <property type="entry name" value="Alpha-D-phosphohexomutase_SF"/>
</dbReference>
<comment type="caution">
    <text evidence="15">The sequence shown here is derived from an EMBL/GenBank/DDBJ whole genome shotgun (WGS) entry which is preliminary data.</text>
</comment>
<dbReference type="InterPro" id="IPR005844">
    <property type="entry name" value="A-D-PHexomutase_a/b/a-I"/>
</dbReference>
<dbReference type="Proteomes" id="UP000053695">
    <property type="component" value="Unassembled WGS sequence"/>
</dbReference>
<feature type="domain" description="Alpha-D-phosphohexomutase alpha/beta/alpha" evidence="13">
    <location>
        <begin position="145"/>
        <end position="240"/>
    </location>
</feature>
<evidence type="ECO:0000256" key="10">
    <source>
        <dbReference type="RuleBase" id="RU004326"/>
    </source>
</evidence>
<dbReference type="SUPFAM" id="SSF55957">
    <property type="entry name" value="Phosphoglucomutase, C-terminal domain"/>
    <property type="match status" value="1"/>
</dbReference>
<evidence type="ECO:0000256" key="6">
    <source>
        <dbReference type="ARBA" id="ARBA00050364"/>
    </source>
</evidence>
<gene>
    <name evidence="9" type="primary">glmM</name>
    <name evidence="15" type="ORF">J422_00115</name>
</gene>
<evidence type="ECO:0000256" key="3">
    <source>
        <dbReference type="ARBA" id="ARBA00022723"/>
    </source>
</evidence>
<dbReference type="PROSITE" id="PS00710">
    <property type="entry name" value="PGM_PMM"/>
    <property type="match status" value="1"/>
</dbReference>
<dbReference type="PRINTS" id="PR00509">
    <property type="entry name" value="PGMPMM"/>
</dbReference>
<dbReference type="InterPro" id="IPR024086">
    <property type="entry name" value="GlmM_arc-type"/>
</dbReference>
<keyword evidence="3 9" id="KW-0479">Metal-binding</keyword>
<proteinExistence type="inferred from homology"/>
<reference evidence="15 16" key="1">
    <citation type="journal article" date="2013" name="Genome Announc.">
        <title>Draft Genome Sequence of a Highly Flagellated, Fast-Swimming Archaeon, Methanocaldococcus villosus Strain KIN24-T80 (DSM 22612).</title>
        <authorList>
            <person name="Thennarasu S."/>
            <person name="Polireddy D."/>
            <person name="Antony A."/>
            <person name="Yada M.R."/>
            <person name="Algarawi S."/>
            <person name="Sivakumar N."/>
        </authorList>
    </citation>
    <scope>NUCLEOTIDE SEQUENCE [LARGE SCALE GENOMIC DNA]</scope>
    <source>
        <strain evidence="15 16">KIN24-T80</strain>
    </source>
</reference>
<dbReference type="NCBIfam" id="TIGR03990">
    <property type="entry name" value="Arch_GlmM"/>
    <property type="match status" value="1"/>
</dbReference>
<feature type="binding site" description="via phosphate group" evidence="9">
    <location>
        <position position="89"/>
    </location>
    <ligand>
        <name>Mg(2+)</name>
        <dbReference type="ChEBI" id="CHEBI:18420"/>
    </ligand>
</feature>
<dbReference type="AlphaFoldDB" id="N6VUD0"/>
<evidence type="ECO:0000259" key="14">
    <source>
        <dbReference type="Pfam" id="PF02880"/>
    </source>
</evidence>